<proteinExistence type="predicted"/>
<reference key="2">
    <citation type="submission" date="2011-10" db="EMBL/GenBank/DDBJ databases">
        <title>The genome and transcriptome sequence of Clonorchis sinensis provide insights into the carcinogenic liver fluke.</title>
        <authorList>
            <person name="Wang X."/>
            <person name="Huang Y."/>
            <person name="Chen W."/>
            <person name="Liu H."/>
            <person name="Guo L."/>
            <person name="Chen Y."/>
            <person name="Luo F."/>
            <person name="Zhou W."/>
            <person name="Sun J."/>
            <person name="Mao Q."/>
            <person name="Liang P."/>
            <person name="Zhou C."/>
            <person name="Tian Y."/>
            <person name="Men J."/>
            <person name="Lv X."/>
            <person name="Huang L."/>
            <person name="Zhou J."/>
            <person name="Hu Y."/>
            <person name="Li R."/>
            <person name="Zhang F."/>
            <person name="Lei H."/>
            <person name="Li X."/>
            <person name="Hu X."/>
            <person name="Liang C."/>
            <person name="Xu J."/>
            <person name="Wu Z."/>
            <person name="Yu X."/>
        </authorList>
    </citation>
    <scope>NUCLEOTIDE SEQUENCE</scope>
    <source>
        <strain>Henan</strain>
    </source>
</reference>
<accession>G7Y3J9</accession>
<keyword evidence="2" id="KW-1185">Reference proteome</keyword>
<dbReference type="Proteomes" id="UP000008909">
    <property type="component" value="Unassembled WGS sequence"/>
</dbReference>
<name>G7Y3J9_CLOSI</name>
<gene>
    <name evidence="1" type="ORF">CLF_100483</name>
</gene>
<sequence>MDRILPGYPGLYSSSRDADFGFEQQIFPSVNSRLIHICTVCAERVTNVSRAGYISFIDGDALFVTAAFYMVISGICFTATPPSLEIDRLANTVGSGDDDCAHVFHFRKLREDTKLNGYALRVMARCRGVVDCGMERLLTVPLTTDELSPGAPIQECGSIAHPMFPPDLVNESETRMVRRQVFVRLLSVEATFVIYKAALRYPAYEESVRAIVVGNCWYGFSASNKTCISRRIRIQMVEADVLKGDSIAAPTLLLIFQPICGISVTKEDVARRENLRKSRHIDVAAELFTVYCSEVALRKRIVCIRNLAHRSDIIIRKSNINVDNDVSVPYNHKIHLIIFKALEGKDKEWMREGPSMSNILRCLNQTIWKETDSTNQTDMDQPSFIAISPATRTLGHRDPILEGVQHQQPNFSWSLSHHSANSYAYGSEASVLNTDVMLSTMRMKSYAVHLVVRASLKKARRTLVSVTVLCMRRTWPSYRS</sequence>
<evidence type="ECO:0000313" key="1">
    <source>
        <dbReference type="EMBL" id="GAA47535.1"/>
    </source>
</evidence>
<protein>
    <submittedName>
        <fullName evidence="1">Uncharacterized protein</fullName>
    </submittedName>
</protein>
<organism evidence="1 2">
    <name type="scientific">Clonorchis sinensis</name>
    <name type="common">Chinese liver fluke</name>
    <dbReference type="NCBI Taxonomy" id="79923"/>
    <lineage>
        <taxon>Eukaryota</taxon>
        <taxon>Metazoa</taxon>
        <taxon>Spiralia</taxon>
        <taxon>Lophotrochozoa</taxon>
        <taxon>Platyhelminthes</taxon>
        <taxon>Trematoda</taxon>
        <taxon>Digenea</taxon>
        <taxon>Opisthorchiida</taxon>
        <taxon>Opisthorchiata</taxon>
        <taxon>Opisthorchiidae</taxon>
        <taxon>Clonorchis</taxon>
    </lineage>
</organism>
<dbReference type="AlphaFoldDB" id="G7Y3J9"/>
<dbReference type="EMBL" id="DF142842">
    <property type="protein sequence ID" value="GAA47535.1"/>
    <property type="molecule type" value="Genomic_DNA"/>
</dbReference>
<evidence type="ECO:0000313" key="2">
    <source>
        <dbReference type="Proteomes" id="UP000008909"/>
    </source>
</evidence>
<reference evidence="1" key="1">
    <citation type="journal article" date="2011" name="Genome Biol.">
        <title>The draft genome of the carcinogenic human liver fluke Clonorchis sinensis.</title>
        <authorList>
            <person name="Wang X."/>
            <person name="Chen W."/>
            <person name="Huang Y."/>
            <person name="Sun J."/>
            <person name="Men J."/>
            <person name="Liu H."/>
            <person name="Luo F."/>
            <person name="Guo L."/>
            <person name="Lv X."/>
            <person name="Deng C."/>
            <person name="Zhou C."/>
            <person name="Fan Y."/>
            <person name="Li X."/>
            <person name="Huang L."/>
            <person name="Hu Y."/>
            <person name="Liang C."/>
            <person name="Hu X."/>
            <person name="Xu J."/>
            <person name="Yu X."/>
        </authorList>
    </citation>
    <scope>NUCLEOTIDE SEQUENCE [LARGE SCALE GENOMIC DNA]</scope>
    <source>
        <strain evidence="1">Henan</strain>
    </source>
</reference>